<organism evidence="2 3">
    <name type="scientific">Sclerotinia sclerotiorum (strain ATCC 18683 / 1980 / Ss-1)</name>
    <name type="common">White mold</name>
    <name type="synonym">Whetzelinia sclerotiorum</name>
    <dbReference type="NCBI Taxonomy" id="665079"/>
    <lineage>
        <taxon>Eukaryota</taxon>
        <taxon>Fungi</taxon>
        <taxon>Dikarya</taxon>
        <taxon>Ascomycota</taxon>
        <taxon>Pezizomycotina</taxon>
        <taxon>Leotiomycetes</taxon>
        <taxon>Helotiales</taxon>
        <taxon>Sclerotiniaceae</taxon>
        <taxon>Sclerotinia</taxon>
    </lineage>
</organism>
<evidence type="ECO:0000313" key="3">
    <source>
        <dbReference type="Proteomes" id="UP000177798"/>
    </source>
</evidence>
<proteinExistence type="predicted"/>
<dbReference type="OrthoDB" id="3505904at2759"/>
<dbReference type="AlphaFoldDB" id="A0A1D9Q3D5"/>
<dbReference type="RefSeq" id="XP_001596705.1">
    <property type="nucleotide sequence ID" value="XM_001596655.1"/>
</dbReference>
<gene>
    <name evidence="2" type="ORF">sscle_04g038230</name>
</gene>
<accession>A0A1D9Q3D5</accession>
<evidence type="ECO:0000313" key="2">
    <source>
        <dbReference type="EMBL" id="APA09053.1"/>
    </source>
</evidence>
<sequence>MKKFFNKVLHRRNSSATLSSPPPPPSPHPNYNPQDWLHRARTLDSLDTIRNLLTEIFSAPETWWSQFTSHCENILRPKYKHLERGGVPKDWKEERWNMYLLSRMQELRRYYGVELKRTFGNGREKVIVGTRRIRKT</sequence>
<reference evidence="3" key="1">
    <citation type="journal article" date="2017" name="Genome Biol. Evol.">
        <title>The complete genome sequence of the phytopathogenic fungus Sclerotinia sclerotiorum reveals insights into the genome architecture of broad host range pathogens.</title>
        <authorList>
            <person name="Derbyshire M."/>
            <person name="Denton-Giles M."/>
            <person name="Hegedus D."/>
            <person name="Seifbarghy S."/>
            <person name="Rollins J."/>
            <person name="van Kan J."/>
            <person name="Seidl M.F."/>
            <person name="Faino L."/>
            <person name="Mbengue M."/>
            <person name="Navaud O."/>
            <person name="Raffaele S."/>
            <person name="Hammond-Kosack K."/>
            <person name="Heard S."/>
            <person name="Oliver R."/>
        </authorList>
    </citation>
    <scope>NUCLEOTIDE SEQUENCE [LARGE SCALE GENOMIC DNA]</scope>
    <source>
        <strain evidence="3">ATCC 18683 / 1980 / Ss-1</strain>
    </source>
</reference>
<name>A0A1D9Q3D5_SCLS1</name>
<dbReference type="VEuPathDB" id="FungiDB:sscle_04g038230"/>
<feature type="compositionally biased region" description="Pro residues" evidence="1">
    <location>
        <begin position="20"/>
        <end position="30"/>
    </location>
</feature>
<feature type="region of interest" description="Disordered" evidence="1">
    <location>
        <begin position="11"/>
        <end position="34"/>
    </location>
</feature>
<evidence type="ECO:0000256" key="1">
    <source>
        <dbReference type="SAM" id="MobiDB-lite"/>
    </source>
</evidence>
<dbReference type="Proteomes" id="UP000177798">
    <property type="component" value="Chromosome 4"/>
</dbReference>
<protein>
    <submittedName>
        <fullName evidence="2">Uncharacterized protein</fullName>
    </submittedName>
</protein>
<dbReference type="EMBL" id="CP017817">
    <property type="protein sequence ID" value="APA09053.1"/>
    <property type="molecule type" value="Genomic_DNA"/>
</dbReference>
<dbReference type="KEGG" id="ssl:SS1G_02928"/>